<organism evidence="1 2">
    <name type="scientific">Dermatophilus congolensis</name>
    <dbReference type="NCBI Taxonomy" id="1863"/>
    <lineage>
        <taxon>Bacteria</taxon>
        <taxon>Bacillati</taxon>
        <taxon>Actinomycetota</taxon>
        <taxon>Actinomycetes</taxon>
        <taxon>Micrococcales</taxon>
        <taxon>Dermatophilaceae</taxon>
        <taxon>Dermatophilus</taxon>
    </lineage>
</organism>
<evidence type="ECO:0000313" key="2">
    <source>
        <dbReference type="Proteomes" id="UP000254118"/>
    </source>
</evidence>
<comment type="caution">
    <text evidence="1">The sequence shown here is derived from an EMBL/GenBank/DDBJ whole genome shotgun (WGS) entry which is preliminary data.</text>
</comment>
<sequence length="262" mass="27982">MTPMNPATRPHSLTGWNTARLKIMTTTANPHHALGRDVWTAARHPLARFLRGLAAGEPIPNDGAWTRVTPWGPNIQAILCFGTHSILAVSYDFTDNQLEEIGVNGGPEATSARVLNHLAGPTGWIGAPNMLMLAAGTGNENGDSEPLVSRPDLNQRPTVEIARRTMTEVQVLGHPNPEEHDVVVIGNGVGGLRGIAVEIAPERRGQGHGPDLLHRALASIPENEVIASAVFAGDAAMAAAFMAEGFTHIGSIQYFSSRPERR</sequence>
<proteinExistence type="predicted"/>
<reference evidence="1 2" key="1">
    <citation type="submission" date="2018-06" db="EMBL/GenBank/DDBJ databases">
        <authorList>
            <consortium name="Pathogen Informatics"/>
            <person name="Doyle S."/>
        </authorList>
    </citation>
    <scope>NUCLEOTIDE SEQUENCE [LARGE SCALE GENOMIC DNA]</scope>
    <source>
        <strain evidence="1 2">NCTC7915</strain>
    </source>
</reference>
<name>A0AA46BN25_9MICO</name>
<dbReference type="SUPFAM" id="SSF55729">
    <property type="entry name" value="Acyl-CoA N-acyltransferases (Nat)"/>
    <property type="match status" value="1"/>
</dbReference>
<evidence type="ECO:0000313" key="1">
    <source>
        <dbReference type="EMBL" id="STD08980.1"/>
    </source>
</evidence>
<dbReference type="InterPro" id="IPR016181">
    <property type="entry name" value="Acyl_CoA_acyltransferase"/>
</dbReference>
<dbReference type="EMBL" id="UFYA01000001">
    <property type="protein sequence ID" value="STD08980.1"/>
    <property type="molecule type" value="Genomic_DNA"/>
</dbReference>
<dbReference type="Proteomes" id="UP000254118">
    <property type="component" value="Unassembled WGS sequence"/>
</dbReference>
<dbReference type="AlphaFoldDB" id="A0AA46BN25"/>
<protein>
    <submittedName>
        <fullName evidence="1">Uncharacterized protein</fullName>
    </submittedName>
</protein>
<accession>A0AA46BN25</accession>
<gene>
    <name evidence="1" type="ORF">NCTC7915_01111</name>
</gene>